<dbReference type="PANTHER" id="PTHR43437:SF3">
    <property type="entry name" value="HYDROXYACYL-THIOESTER DEHYDRATASE TYPE 2, MITOCHONDRIAL"/>
    <property type="match status" value="1"/>
</dbReference>
<name>A0ABU0IZ21_9HYPH</name>
<accession>A0ABU0IZ21</accession>
<keyword evidence="3" id="KW-1185">Reference proteome</keyword>
<organism evidence="2 3">
    <name type="scientific">Labrys wisconsinensis</name>
    <dbReference type="NCBI Taxonomy" id="425677"/>
    <lineage>
        <taxon>Bacteria</taxon>
        <taxon>Pseudomonadati</taxon>
        <taxon>Pseudomonadota</taxon>
        <taxon>Alphaproteobacteria</taxon>
        <taxon>Hyphomicrobiales</taxon>
        <taxon>Xanthobacteraceae</taxon>
        <taxon>Labrys</taxon>
    </lineage>
</organism>
<comment type="caution">
    <text evidence="2">The sequence shown here is derived from an EMBL/GenBank/DDBJ whole genome shotgun (WGS) entry which is preliminary data.</text>
</comment>
<evidence type="ECO:0000313" key="2">
    <source>
        <dbReference type="EMBL" id="MDQ0467258.1"/>
    </source>
</evidence>
<dbReference type="RefSeq" id="WP_307266635.1">
    <property type="nucleotide sequence ID" value="NZ_JAUSVX010000001.1"/>
</dbReference>
<gene>
    <name evidence="2" type="ORF">QO011_000253</name>
</gene>
<evidence type="ECO:0000313" key="3">
    <source>
        <dbReference type="Proteomes" id="UP001242480"/>
    </source>
</evidence>
<reference evidence="2 3" key="1">
    <citation type="submission" date="2023-07" db="EMBL/GenBank/DDBJ databases">
        <title>Genomic Encyclopedia of Type Strains, Phase IV (KMG-IV): sequencing the most valuable type-strain genomes for metagenomic binning, comparative biology and taxonomic classification.</title>
        <authorList>
            <person name="Goeker M."/>
        </authorList>
    </citation>
    <scope>NUCLEOTIDE SEQUENCE [LARGE SCALE GENOMIC DNA]</scope>
    <source>
        <strain evidence="2 3">DSM 19619</strain>
    </source>
</reference>
<dbReference type="PANTHER" id="PTHR43437">
    <property type="entry name" value="HYDROXYACYL-THIOESTER DEHYDRATASE TYPE 2, MITOCHONDRIAL-RELATED"/>
    <property type="match status" value="1"/>
</dbReference>
<dbReference type="Gene3D" id="3.10.129.10">
    <property type="entry name" value="Hotdog Thioesterase"/>
    <property type="match status" value="1"/>
</dbReference>
<evidence type="ECO:0000259" key="1">
    <source>
        <dbReference type="Pfam" id="PF01575"/>
    </source>
</evidence>
<dbReference type="InterPro" id="IPR029069">
    <property type="entry name" value="HotDog_dom_sf"/>
</dbReference>
<feature type="domain" description="MaoC-like" evidence="1">
    <location>
        <begin position="17"/>
        <end position="100"/>
    </location>
</feature>
<dbReference type="Proteomes" id="UP001242480">
    <property type="component" value="Unassembled WGS sequence"/>
</dbReference>
<dbReference type="CDD" id="cd03441">
    <property type="entry name" value="R_hydratase_like"/>
    <property type="match status" value="1"/>
</dbReference>
<dbReference type="Pfam" id="PF01575">
    <property type="entry name" value="MaoC_dehydratas"/>
    <property type="match status" value="1"/>
</dbReference>
<dbReference type="SUPFAM" id="SSF54637">
    <property type="entry name" value="Thioesterase/thiol ester dehydrase-isomerase"/>
    <property type="match status" value="1"/>
</dbReference>
<dbReference type="InterPro" id="IPR050965">
    <property type="entry name" value="UPF0336/Enoyl-CoA_hydratase"/>
</dbReference>
<dbReference type="EMBL" id="JAUSVX010000001">
    <property type="protein sequence ID" value="MDQ0467258.1"/>
    <property type="molecule type" value="Genomic_DNA"/>
</dbReference>
<dbReference type="InterPro" id="IPR002539">
    <property type="entry name" value="MaoC-like_dom"/>
</dbReference>
<sequence>MAAFAPGEMLAPLRIGPITAGRVEAFAQASGDRNPIHVDAAAARRAGLEAAPVPGMQLVAFMHEAVSRSRPGVAITALSTRFLAPVAVGDSVEISGRIVKVDAAGAVMRLFLRDGSGALASVGEATLVPAVP</sequence>
<proteinExistence type="predicted"/>
<protein>
    <submittedName>
        <fullName evidence="2">Acyl dehydratase</fullName>
    </submittedName>
</protein>